<accession>A0A249PLI4</accession>
<dbReference type="Proteomes" id="UP000217211">
    <property type="component" value="Plasmid pSJ05684b"/>
</dbReference>
<dbReference type="AlphaFoldDB" id="A0A249PLI4"/>
<protein>
    <submittedName>
        <fullName evidence="1">Uncharacterized protein</fullName>
    </submittedName>
</protein>
<dbReference type="RefSeq" id="WP_280109816.1">
    <property type="nucleotide sequence ID" value="NZ_AJQT01000101.1"/>
</dbReference>
<reference evidence="1 2" key="1">
    <citation type="submission" date="2017-08" db="EMBL/GenBank/DDBJ databases">
        <title>Multipartite genome sequences of Sinorhizobium species nodulating soybeans.</title>
        <authorList>
            <person name="Tian C.F."/>
        </authorList>
    </citation>
    <scope>NUCLEOTIDE SEQUENCE [LARGE SCALE GENOMIC DNA]</scope>
    <source>
        <strain evidence="1 2">CCBAU 05684</strain>
        <plasmid evidence="2">psj05684b</plasmid>
    </source>
</reference>
<geneLocation type="plasmid" evidence="2">
    <name>psj05684b</name>
</geneLocation>
<dbReference type="KEGG" id="esj:SJ05684_b56250"/>
<organism evidence="1 2">
    <name type="scientific">Sinorhizobium sojae CCBAU 05684</name>
    <dbReference type="NCBI Taxonomy" id="716928"/>
    <lineage>
        <taxon>Bacteria</taxon>
        <taxon>Pseudomonadati</taxon>
        <taxon>Pseudomonadota</taxon>
        <taxon>Alphaproteobacteria</taxon>
        <taxon>Hyphomicrobiales</taxon>
        <taxon>Rhizobiaceae</taxon>
        <taxon>Sinorhizobium/Ensifer group</taxon>
        <taxon>Sinorhizobium</taxon>
    </lineage>
</organism>
<sequence>MASIADALHPYFLEDLDVAFAAYKLSLASKTENAAVSARLGM</sequence>
<evidence type="ECO:0000313" key="2">
    <source>
        <dbReference type="Proteomes" id="UP000217211"/>
    </source>
</evidence>
<gene>
    <name evidence="1" type="ORF">SJ05684_b56250</name>
</gene>
<keyword evidence="2" id="KW-1185">Reference proteome</keyword>
<keyword evidence="1" id="KW-0614">Plasmid</keyword>
<dbReference type="EMBL" id="CP023068">
    <property type="protein sequence ID" value="ASY66607.1"/>
    <property type="molecule type" value="Genomic_DNA"/>
</dbReference>
<evidence type="ECO:0000313" key="1">
    <source>
        <dbReference type="EMBL" id="ASY66607.1"/>
    </source>
</evidence>
<proteinExistence type="predicted"/>
<name>A0A249PLI4_9HYPH</name>